<comment type="caution">
    <text evidence="10">Lacks conserved residue(s) required for the propagation of feature annotation.</text>
</comment>
<dbReference type="AlphaFoldDB" id="A0A9D0ZMU4"/>
<gene>
    <name evidence="10 14" type="primary">miaA</name>
    <name evidence="14" type="ORF">IAA52_08625</name>
</gene>
<comment type="catalytic activity">
    <reaction evidence="9 10 11">
        <text>adenosine(37) in tRNA + dimethylallyl diphosphate = N(6)-dimethylallyladenosine(37) in tRNA + diphosphate</text>
        <dbReference type="Rhea" id="RHEA:26482"/>
        <dbReference type="Rhea" id="RHEA-COMP:10162"/>
        <dbReference type="Rhea" id="RHEA-COMP:10375"/>
        <dbReference type="ChEBI" id="CHEBI:33019"/>
        <dbReference type="ChEBI" id="CHEBI:57623"/>
        <dbReference type="ChEBI" id="CHEBI:74411"/>
        <dbReference type="ChEBI" id="CHEBI:74415"/>
        <dbReference type="EC" id="2.5.1.75"/>
    </reaction>
</comment>
<proteinExistence type="inferred from homology"/>
<evidence type="ECO:0000256" key="1">
    <source>
        <dbReference type="ARBA" id="ARBA00001946"/>
    </source>
</evidence>
<evidence type="ECO:0000256" key="9">
    <source>
        <dbReference type="ARBA" id="ARBA00049563"/>
    </source>
</evidence>
<reference evidence="14" key="2">
    <citation type="journal article" date="2021" name="PeerJ">
        <title>Extensive microbial diversity within the chicken gut microbiome revealed by metagenomics and culture.</title>
        <authorList>
            <person name="Gilroy R."/>
            <person name="Ravi A."/>
            <person name="Getino M."/>
            <person name="Pursley I."/>
            <person name="Horton D.L."/>
            <person name="Alikhan N.F."/>
            <person name="Baker D."/>
            <person name="Gharbi K."/>
            <person name="Hall N."/>
            <person name="Watson M."/>
            <person name="Adriaenssens E.M."/>
            <person name="Foster-Nyarko E."/>
            <person name="Jarju S."/>
            <person name="Secka A."/>
            <person name="Antonio M."/>
            <person name="Oren A."/>
            <person name="Chaudhuri R.R."/>
            <person name="La Ragione R."/>
            <person name="Hildebrand F."/>
            <person name="Pallen M.J."/>
        </authorList>
    </citation>
    <scope>NUCLEOTIDE SEQUENCE</scope>
    <source>
        <strain evidence="14">ChiSjej6B24-2974</strain>
    </source>
</reference>
<keyword evidence="4 10" id="KW-0808">Transferase</keyword>
<comment type="function">
    <text evidence="2 10 12">Catalyzes the transfer of a dimethylallyl group onto the adenine at position 37 in tRNAs that read codons beginning with uridine, leading to the formation of N6-(dimethylallyl)adenosine (i(6)A).</text>
</comment>
<keyword evidence="5 10" id="KW-0819">tRNA processing</keyword>
<dbReference type="Gene3D" id="1.10.20.140">
    <property type="match status" value="1"/>
</dbReference>
<keyword evidence="6 10" id="KW-0547">Nucleotide-binding</keyword>
<dbReference type="SUPFAM" id="SSF52540">
    <property type="entry name" value="P-loop containing nucleoside triphosphate hydrolases"/>
    <property type="match status" value="1"/>
</dbReference>
<evidence type="ECO:0000256" key="13">
    <source>
        <dbReference type="RuleBase" id="RU003785"/>
    </source>
</evidence>
<evidence type="ECO:0000256" key="5">
    <source>
        <dbReference type="ARBA" id="ARBA00022694"/>
    </source>
</evidence>
<dbReference type="InterPro" id="IPR039657">
    <property type="entry name" value="Dimethylallyltransferase"/>
</dbReference>
<evidence type="ECO:0000313" key="15">
    <source>
        <dbReference type="Proteomes" id="UP000824260"/>
    </source>
</evidence>
<comment type="similarity">
    <text evidence="3 10 13">Belongs to the IPP transferase family.</text>
</comment>
<sequence length="311" mass="34239">MPKPQLWIVAGPTASGKTAVAVELALRVGGEVVSADSMQVYRGMDILTAMPSAAEMRGVAHHMLAVASPSEKFSAAAYRQQALACIAEIRRRGKRPIVCGGTGLYINALTRPLGFAAQGNEAVRAELMHIAGEEGGRTRLHAMLAQVDPASAARLHPNDVRRVMRALEIYRLTGRTQTEQAALDAQRDDAPFDGRIYASEWPREALYERIDRRVDAMLEAGLVDEVRRLMQNAAEYSTAAQAIGYKEIAAALRGECSMEAAIETLKQATRNYAKRQLTWFRRDERVRWVPAQGRTAAEIAEEIQKDIEAKP</sequence>
<keyword evidence="8 10" id="KW-0460">Magnesium</keyword>
<keyword evidence="7 10" id="KW-0067">ATP-binding</keyword>
<evidence type="ECO:0000256" key="8">
    <source>
        <dbReference type="ARBA" id="ARBA00022842"/>
    </source>
</evidence>
<organism evidence="14 15">
    <name type="scientific">Candidatus Pullichristensenella stercorigallinarum</name>
    <dbReference type="NCBI Taxonomy" id="2840909"/>
    <lineage>
        <taxon>Bacteria</taxon>
        <taxon>Bacillati</taxon>
        <taxon>Bacillota</taxon>
        <taxon>Clostridia</taxon>
        <taxon>Candidatus Pullichristensenella</taxon>
    </lineage>
</organism>
<evidence type="ECO:0000256" key="11">
    <source>
        <dbReference type="RuleBase" id="RU003783"/>
    </source>
</evidence>
<reference evidence="14" key="1">
    <citation type="submission" date="2020-10" db="EMBL/GenBank/DDBJ databases">
        <authorList>
            <person name="Gilroy R."/>
        </authorList>
    </citation>
    <scope>NUCLEOTIDE SEQUENCE</scope>
    <source>
        <strain evidence="14">ChiSjej6B24-2974</strain>
    </source>
</reference>
<protein>
    <recommendedName>
        <fullName evidence="10">tRNA dimethylallyltransferase</fullName>
        <ecNumber evidence="10">2.5.1.75</ecNumber>
    </recommendedName>
    <alternativeName>
        <fullName evidence="10">Dimethylallyl diphosphate:tRNA dimethylallyltransferase</fullName>
        <shortName evidence="10">DMAPP:tRNA dimethylallyltransferase</shortName>
        <shortName evidence="10">DMATase</shortName>
    </alternativeName>
    <alternativeName>
        <fullName evidence="10">Isopentenyl-diphosphate:tRNA isopentenyltransferase</fullName>
        <shortName evidence="10">IPP transferase</shortName>
        <shortName evidence="10">IPPT</shortName>
        <shortName evidence="10">IPTase</shortName>
    </alternativeName>
</protein>
<dbReference type="GO" id="GO:0052381">
    <property type="term" value="F:tRNA dimethylallyltransferase activity"/>
    <property type="evidence" value="ECO:0007669"/>
    <property type="project" value="UniProtKB-UniRule"/>
</dbReference>
<dbReference type="PANTHER" id="PTHR11088:SF60">
    <property type="entry name" value="TRNA DIMETHYLALLYLTRANSFERASE"/>
    <property type="match status" value="1"/>
</dbReference>
<evidence type="ECO:0000313" key="14">
    <source>
        <dbReference type="EMBL" id="HIQ83154.1"/>
    </source>
</evidence>
<comment type="caution">
    <text evidence="14">The sequence shown here is derived from an EMBL/GenBank/DDBJ whole genome shotgun (WGS) entry which is preliminary data.</text>
</comment>
<evidence type="ECO:0000256" key="12">
    <source>
        <dbReference type="RuleBase" id="RU003784"/>
    </source>
</evidence>
<feature type="binding site" evidence="10">
    <location>
        <begin position="13"/>
        <end position="18"/>
    </location>
    <ligand>
        <name>substrate</name>
    </ligand>
</feature>
<dbReference type="EMBL" id="DVFZ01000085">
    <property type="protein sequence ID" value="HIQ83154.1"/>
    <property type="molecule type" value="Genomic_DNA"/>
</dbReference>
<evidence type="ECO:0000256" key="4">
    <source>
        <dbReference type="ARBA" id="ARBA00022679"/>
    </source>
</evidence>
<evidence type="ECO:0000256" key="7">
    <source>
        <dbReference type="ARBA" id="ARBA00022840"/>
    </source>
</evidence>
<dbReference type="PANTHER" id="PTHR11088">
    <property type="entry name" value="TRNA DIMETHYLALLYLTRANSFERASE"/>
    <property type="match status" value="1"/>
</dbReference>
<dbReference type="Gene3D" id="3.40.50.300">
    <property type="entry name" value="P-loop containing nucleotide triphosphate hydrolases"/>
    <property type="match status" value="1"/>
</dbReference>
<evidence type="ECO:0000256" key="2">
    <source>
        <dbReference type="ARBA" id="ARBA00003213"/>
    </source>
</evidence>
<dbReference type="EC" id="2.5.1.75" evidence="10"/>
<evidence type="ECO:0000256" key="6">
    <source>
        <dbReference type="ARBA" id="ARBA00022741"/>
    </source>
</evidence>
<dbReference type="Pfam" id="PF01715">
    <property type="entry name" value="IPPT"/>
    <property type="match status" value="1"/>
</dbReference>
<dbReference type="Proteomes" id="UP000824260">
    <property type="component" value="Unassembled WGS sequence"/>
</dbReference>
<comment type="subunit">
    <text evidence="10">Monomer.</text>
</comment>
<feature type="site" description="Interaction with substrate tRNA" evidence="10">
    <location>
        <position position="102"/>
    </location>
</feature>
<evidence type="ECO:0000256" key="3">
    <source>
        <dbReference type="ARBA" id="ARBA00005842"/>
    </source>
</evidence>
<accession>A0A9D0ZMU4</accession>
<dbReference type="HAMAP" id="MF_00185">
    <property type="entry name" value="IPP_trans"/>
    <property type="match status" value="1"/>
</dbReference>
<name>A0A9D0ZMU4_9FIRM</name>
<evidence type="ECO:0000256" key="10">
    <source>
        <dbReference type="HAMAP-Rule" id="MF_00185"/>
    </source>
</evidence>
<dbReference type="InterPro" id="IPR018022">
    <property type="entry name" value="IPT"/>
</dbReference>
<feature type="region of interest" description="Interaction with substrate tRNA" evidence="10">
    <location>
        <begin position="36"/>
        <end position="39"/>
    </location>
</feature>
<feature type="binding site" evidence="10">
    <location>
        <begin position="11"/>
        <end position="18"/>
    </location>
    <ligand>
        <name>ATP</name>
        <dbReference type="ChEBI" id="CHEBI:30616"/>
    </ligand>
</feature>
<dbReference type="NCBIfam" id="TIGR00174">
    <property type="entry name" value="miaA"/>
    <property type="match status" value="1"/>
</dbReference>
<feature type="site" description="Interaction with substrate tRNA" evidence="10">
    <location>
        <position position="124"/>
    </location>
</feature>
<dbReference type="GO" id="GO:0005524">
    <property type="term" value="F:ATP binding"/>
    <property type="evidence" value="ECO:0007669"/>
    <property type="project" value="UniProtKB-UniRule"/>
</dbReference>
<comment type="cofactor">
    <cofactor evidence="1 10">
        <name>Mg(2+)</name>
        <dbReference type="ChEBI" id="CHEBI:18420"/>
    </cofactor>
</comment>
<dbReference type="InterPro" id="IPR027417">
    <property type="entry name" value="P-loop_NTPase"/>
</dbReference>
<dbReference type="GO" id="GO:0006400">
    <property type="term" value="P:tRNA modification"/>
    <property type="evidence" value="ECO:0007669"/>
    <property type="project" value="TreeGrafter"/>
</dbReference>